<dbReference type="InterPro" id="IPR027417">
    <property type="entry name" value="P-loop_NTPase"/>
</dbReference>
<organism evidence="1 2">
    <name type="scientific">Mesorhizobium muleiense</name>
    <dbReference type="NCBI Taxonomy" id="1004279"/>
    <lineage>
        <taxon>Bacteria</taxon>
        <taxon>Pseudomonadati</taxon>
        <taxon>Pseudomonadota</taxon>
        <taxon>Alphaproteobacteria</taxon>
        <taxon>Hyphomicrobiales</taxon>
        <taxon>Phyllobacteriaceae</taxon>
        <taxon>Mesorhizobium</taxon>
    </lineage>
</organism>
<dbReference type="EMBL" id="FNEE01000001">
    <property type="protein sequence ID" value="SDI24268.1"/>
    <property type="molecule type" value="Genomic_DNA"/>
</dbReference>
<proteinExistence type="predicted"/>
<reference evidence="2" key="1">
    <citation type="submission" date="2016-10" db="EMBL/GenBank/DDBJ databases">
        <authorList>
            <person name="Varghese N."/>
            <person name="Submissions S."/>
        </authorList>
    </citation>
    <scope>NUCLEOTIDE SEQUENCE [LARGE SCALE GENOMIC DNA]</scope>
    <source>
        <strain evidence="2">CGMCC 1.11022</strain>
    </source>
</reference>
<gene>
    <name evidence="1" type="ORF">SAMN05428953_101536</name>
</gene>
<dbReference type="RefSeq" id="WP_091590438.1">
    <property type="nucleotide sequence ID" value="NZ_FNEE01000001.1"/>
</dbReference>
<protein>
    <recommendedName>
        <fullName evidence="3">Phage terminase-like protein, large subunit, contains N-terminal HTH domain</fullName>
    </recommendedName>
</protein>
<dbReference type="Gene3D" id="3.40.50.300">
    <property type="entry name" value="P-loop containing nucleotide triphosphate hydrolases"/>
    <property type="match status" value="1"/>
</dbReference>
<keyword evidence="2" id="KW-1185">Reference proteome</keyword>
<accession>A0A1G8IYZ7</accession>
<evidence type="ECO:0000313" key="1">
    <source>
        <dbReference type="EMBL" id="SDI24268.1"/>
    </source>
</evidence>
<sequence length="483" mass="52811">MSLENITIDRALRDPNLLGAALGTSPTWDTWVSVLRAAFGLSMTDKDRATFKAVAGGREPPPGRVRELWCIIGRRSGKSRMAAAVASYLAAFGDHSGLAAGETGVVLVLAASKSQASAVFRYILAFFESSPILSGLIENTTSDEIRLVGNIAIAIHTNNFKSVRGRTLIASVFDETAFWRDETSSQPDVETYRAILPSLATTKGMLVAISSPYAQRGLLFQKFQDAFGRDEPDTLVVRAGTASFNPTIDADLIAKAHRDDPEAASAEWDAEFRGDLSNFIDRRVVESCIEPGVHERSYVRDFRYSAFCDPSGGAHDSMCLGISHREGVRVVLDCVREVRAPFVPDDVVTEFATVLKSYQCLTVRGDRYAGAWVSDAFDRNGIRYVPSEKTRSEVYLDALPVLMSRHAVLLDNPRLISQIAQLERRTMRSGRDAVDHSRGGADDLANAALGALVNAPAAEAAMRTFHYGPRPKPIFTDPLSDYR</sequence>
<evidence type="ECO:0008006" key="3">
    <source>
        <dbReference type="Google" id="ProtNLM"/>
    </source>
</evidence>
<evidence type="ECO:0000313" key="2">
    <source>
        <dbReference type="Proteomes" id="UP000198894"/>
    </source>
</evidence>
<dbReference type="AlphaFoldDB" id="A0A1G8IYZ7"/>
<dbReference type="Proteomes" id="UP000198894">
    <property type="component" value="Unassembled WGS sequence"/>
</dbReference>
<name>A0A1G8IYZ7_9HYPH</name>
<dbReference type="Gene3D" id="3.30.420.240">
    <property type="match status" value="1"/>
</dbReference>